<dbReference type="AlphaFoldDB" id="A0AAJ1FNQ2"/>
<dbReference type="NCBIfam" id="TIGR04057">
    <property type="entry name" value="SusC_RagA_signa"/>
    <property type="match status" value="1"/>
</dbReference>
<dbReference type="Gene3D" id="2.170.130.10">
    <property type="entry name" value="TonB-dependent receptor, plug domain"/>
    <property type="match status" value="1"/>
</dbReference>
<sequence>MTLILRKNMLRTCCLAALLGTLPAVMHAAGTPDYDTLQQNDTRRISGRVTDDTGKPLMGVTVVEKGTTNGVSTTADGSYTLRLQNAENAVLEFSFIGYRNTELPAGTKTTLDVQLTESVTTMDNVVVIGYGTTTKKELTGSVSSLKSDDFKQGNITNPLQLLQGQVAGLNIVRADGGDPNGDFEIQLRGMTTMAGGASPLVVIDGVVGGDLSNVSPDDIASIDVLKDGSAAAIYGTRGTNGVILVTTKKAHAGENRIEFSAYVAMQSVDKKPDVMSASEYRNTIRQYFPDKASSYDFGGSTDWFDAVTRKHPVSQNYNVSSSGGSAKLNYRASVSYTNDIGLVKKTGNEKLRGRLNVSQSLIRDRLKVDYNFAYTTGKGSYADKFIMRQAVLRNPTEPIYETSGNNPQYGKYFFSPGIDYHNPVAMLEQRDDEGIRKEFSGSVNASLRIIDGLKISAMGAIIERSERYGHYYGRYYPVNIGNNGTAETYNDHYKNKMLEATIDYSGTFGDHKLQAIAGYSFSEESSESYDQMNYKFDTDIFGFHNIGSGGALKEGLASMGSSKEDNRLIAFFGRVMYNYKEKYLFSASVRYEGSSRFGDNHKWGTFPAVSLGWRISREPWLKDAKWLNELKLRAGFGITGNQEIGNYRSLSILRKGSSNFYYNKKWISTYEPGSNPNPDLRWEKKKEFNVGLDMSVLDNRLNVTVDYYNRRTKDLLYTYTVPVPPNLYPSKFANVGTIDNKGIEVTVNATPISRKNFSWNLAATISHNKNNLVKFSNEDYEMVQIQTGYFPDDLKMYTMRIVEGGSLGNFWGPKFVGFNDNGGAIYEDLDGVEGITEADYQVIGNAYPDVLLSLQNTFSYKQWSLSFLLRSSIGNDVLNQSRVYYEGFGYFGTRNILRSTLDHANYKDGAYYSSRFVEDGSYLKLDNITLSYDFKLKSKVISKLRCYVTAQNLFTITGYKGIDPEVSISGLQPGIDWYDFYPRTRTFVLGAAIAF</sequence>
<dbReference type="InterPro" id="IPR039426">
    <property type="entry name" value="TonB-dep_rcpt-like"/>
</dbReference>
<dbReference type="RefSeq" id="WP_256166184.1">
    <property type="nucleotide sequence ID" value="NZ_JANGBQ010000005.1"/>
</dbReference>
<dbReference type="GO" id="GO:0009279">
    <property type="term" value="C:cell outer membrane"/>
    <property type="evidence" value="ECO:0007669"/>
    <property type="project" value="UniProtKB-SubCell"/>
</dbReference>
<evidence type="ECO:0000256" key="10">
    <source>
        <dbReference type="SAM" id="SignalP"/>
    </source>
</evidence>
<gene>
    <name evidence="13" type="ORF">NE651_05020</name>
</gene>
<dbReference type="EMBL" id="JANGBQ010000005">
    <property type="protein sequence ID" value="MCQ5082248.1"/>
    <property type="molecule type" value="Genomic_DNA"/>
</dbReference>
<comment type="caution">
    <text evidence="13">The sequence shown here is derived from an EMBL/GenBank/DDBJ whole genome shotgun (WGS) entry which is preliminary data.</text>
</comment>
<keyword evidence="2 8" id="KW-0813">Transport</keyword>
<dbReference type="InterPro" id="IPR000531">
    <property type="entry name" value="Beta-barrel_TonB"/>
</dbReference>
<dbReference type="InterPro" id="IPR008969">
    <property type="entry name" value="CarboxyPept-like_regulatory"/>
</dbReference>
<dbReference type="Pfam" id="PF13715">
    <property type="entry name" value="CarbopepD_reg_2"/>
    <property type="match status" value="1"/>
</dbReference>
<keyword evidence="4 8" id="KW-0812">Transmembrane</keyword>
<evidence type="ECO:0000313" key="13">
    <source>
        <dbReference type="EMBL" id="MCQ5082248.1"/>
    </source>
</evidence>
<dbReference type="Proteomes" id="UP001205035">
    <property type="component" value="Unassembled WGS sequence"/>
</dbReference>
<dbReference type="Gene3D" id="2.40.170.20">
    <property type="entry name" value="TonB-dependent receptor, beta-barrel domain"/>
    <property type="match status" value="1"/>
</dbReference>
<evidence type="ECO:0000256" key="4">
    <source>
        <dbReference type="ARBA" id="ARBA00022692"/>
    </source>
</evidence>
<evidence type="ECO:0000313" key="14">
    <source>
        <dbReference type="Proteomes" id="UP001205035"/>
    </source>
</evidence>
<dbReference type="SUPFAM" id="SSF49464">
    <property type="entry name" value="Carboxypeptidase regulatory domain-like"/>
    <property type="match status" value="1"/>
</dbReference>
<evidence type="ECO:0000256" key="2">
    <source>
        <dbReference type="ARBA" id="ARBA00022448"/>
    </source>
</evidence>
<dbReference type="SUPFAM" id="SSF56935">
    <property type="entry name" value="Porins"/>
    <property type="match status" value="1"/>
</dbReference>
<evidence type="ECO:0000256" key="5">
    <source>
        <dbReference type="ARBA" id="ARBA00023077"/>
    </source>
</evidence>
<feature type="signal peptide" evidence="10">
    <location>
        <begin position="1"/>
        <end position="28"/>
    </location>
</feature>
<evidence type="ECO:0000256" key="3">
    <source>
        <dbReference type="ARBA" id="ARBA00022452"/>
    </source>
</evidence>
<keyword evidence="7 8" id="KW-0998">Cell outer membrane</keyword>
<protein>
    <submittedName>
        <fullName evidence="13">TonB-dependent receptor</fullName>
    </submittedName>
</protein>
<evidence type="ECO:0000259" key="11">
    <source>
        <dbReference type="Pfam" id="PF00593"/>
    </source>
</evidence>
<dbReference type="Pfam" id="PF00593">
    <property type="entry name" value="TonB_dep_Rec_b-barrel"/>
    <property type="match status" value="1"/>
</dbReference>
<keyword evidence="6 8" id="KW-0472">Membrane</keyword>
<evidence type="ECO:0000256" key="7">
    <source>
        <dbReference type="ARBA" id="ARBA00023237"/>
    </source>
</evidence>
<evidence type="ECO:0000256" key="9">
    <source>
        <dbReference type="RuleBase" id="RU003357"/>
    </source>
</evidence>
<organism evidence="13 14">
    <name type="scientific">Alistipes onderdonkii</name>
    <dbReference type="NCBI Taxonomy" id="328813"/>
    <lineage>
        <taxon>Bacteria</taxon>
        <taxon>Pseudomonadati</taxon>
        <taxon>Bacteroidota</taxon>
        <taxon>Bacteroidia</taxon>
        <taxon>Bacteroidales</taxon>
        <taxon>Rikenellaceae</taxon>
        <taxon>Alistipes</taxon>
    </lineage>
</organism>
<keyword evidence="3 8" id="KW-1134">Transmembrane beta strand</keyword>
<keyword evidence="13" id="KW-0675">Receptor</keyword>
<name>A0AAJ1FNQ2_9BACT</name>
<dbReference type="InterPro" id="IPR037066">
    <property type="entry name" value="Plug_dom_sf"/>
</dbReference>
<feature type="domain" description="TonB-dependent receptor-like beta-barrel" evidence="11">
    <location>
        <begin position="418"/>
        <end position="953"/>
    </location>
</feature>
<dbReference type="InterPro" id="IPR012910">
    <property type="entry name" value="Plug_dom"/>
</dbReference>
<accession>A0AAJ1FNQ2</accession>
<comment type="subcellular location">
    <subcellularLocation>
        <location evidence="1 8">Cell outer membrane</location>
        <topology evidence="1 8">Multi-pass membrane protein</topology>
    </subcellularLocation>
</comment>
<dbReference type="NCBIfam" id="TIGR04056">
    <property type="entry name" value="OMP_RagA_SusC"/>
    <property type="match status" value="1"/>
</dbReference>
<comment type="similarity">
    <text evidence="8 9">Belongs to the TonB-dependent receptor family.</text>
</comment>
<dbReference type="InterPro" id="IPR023996">
    <property type="entry name" value="TonB-dep_OMP_SusC/RagA"/>
</dbReference>
<proteinExistence type="inferred from homology"/>
<feature type="domain" description="TonB-dependent receptor plug" evidence="12">
    <location>
        <begin position="135"/>
        <end position="242"/>
    </location>
</feature>
<evidence type="ECO:0000256" key="8">
    <source>
        <dbReference type="PROSITE-ProRule" id="PRU01360"/>
    </source>
</evidence>
<reference evidence="13" key="1">
    <citation type="submission" date="2022-06" db="EMBL/GenBank/DDBJ databases">
        <title>Isolation of gut microbiota from human fecal samples.</title>
        <authorList>
            <person name="Pamer E.G."/>
            <person name="Barat B."/>
            <person name="Waligurski E."/>
            <person name="Medina S."/>
            <person name="Paddock L."/>
            <person name="Mostad J."/>
        </authorList>
    </citation>
    <scope>NUCLEOTIDE SEQUENCE</scope>
    <source>
        <strain evidence="13">DFI.6.22</strain>
    </source>
</reference>
<keyword evidence="5 9" id="KW-0798">TonB box</keyword>
<evidence type="ECO:0000256" key="6">
    <source>
        <dbReference type="ARBA" id="ARBA00023136"/>
    </source>
</evidence>
<dbReference type="PROSITE" id="PS52016">
    <property type="entry name" value="TONB_DEPENDENT_REC_3"/>
    <property type="match status" value="1"/>
</dbReference>
<dbReference type="Pfam" id="PF07715">
    <property type="entry name" value="Plug"/>
    <property type="match status" value="1"/>
</dbReference>
<evidence type="ECO:0000256" key="1">
    <source>
        <dbReference type="ARBA" id="ARBA00004571"/>
    </source>
</evidence>
<feature type="chain" id="PRO_5042550632" evidence="10">
    <location>
        <begin position="29"/>
        <end position="995"/>
    </location>
</feature>
<dbReference type="Gene3D" id="2.60.40.1120">
    <property type="entry name" value="Carboxypeptidase-like, regulatory domain"/>
    <property type="match status" value="1"/>
</dbReference>
<keyword evidence="10" id="KW-0732">Signal</keyword>
<dbReference type="InterPro" id="IPR023997">
    <property type="entry name" value="TonB-dep_OMP_SusC/RagA_CS"/>
</dbReference>
<dbReference type="InterPro" id="IPR036942">
    <property type="entry name" value="Beta-barrel_TonB_sf"/>
</dbReference>
<evidence type="ECO:0000259" key="12">
    <source>
        <dbReference type="Pfam" id="PF07715"/>
    </source>
</evidence>